<evidence type="ECO:0000313" key="1">
    <source>
        <dbReference type="EMBL" id="BCO11535.1"/>
    </source>
</evidence>
<keyword evidence="2" id="KW-1185">Reference proteome</keyword>
<reference evidence="1 2" key="1">
    <citation type="submission" date="2020-06" db="EMBL/GenBank/DDBJ databases">
        <title>Interaction of electrochemicaly active bacteria, Geobacter bremensis R4 on different carbon anode.</title>
        <authorList>
            <person name="Meng L."/>
            <person name="Yoshida N."/>
        </authorList>
    </citation>
    <scope>NUCLEOTIDE SEQUENCE [LARGE SCALE GENOMIC DNA]</scope>
    <source>
        <strain evidence="1 2">R4</strain>
    </source>
</reference>
<dbReference type="AlphaFoldDB" id="A0A7R7J0C2"/>
<accession>A0A7R7J0C2</accession>
<gene>
    <name evidence="1" type="ORF">GEOBRER4_n3163</name>
</gene>
<sequence length="42" mass="4837">MINVLILRPHRRKLTLFQQHGFLLLCEKVRPAAARASGERPV</sequence>
<protein>
    <submittedName>
        <fullName evidence="1">Uncharacterized protein</fullName>
    </submittedName>
</protein>
<dbReference type="RefSeq" id="WP_264177089.1">
    <property type="nucleotide sequence ID" value="NZ_AP023213.1"/>
</dbReference>
<dbReference type="Proteomes" id="UP000515472">
    <property type="component" value="Chromosome"/>
</dbReference>
<evidence type="ECO:0000313" key="2">
    <source>
        <dbReference type="Proteomes" id="UP000515472"/>
    </source>
</evidence>
<proteinExistence type="predicted"/>
<organism evidence="1 2">
    <name type="scientific">Citrifermentans bremense</name>
    <dbReference type="NCBI Taxonomy" id="60035"/>
    <lineage>
        <taxon>Bacteria</taxon>
        <taxon>Pseudomonadati</taxon>
        <taxon>Thermodesulfobacteriota</taxon>
        <taxon>Desulfuromonadia</taxon>
        <taxon>Geobacterales</taxon>
        <taxon>Geobacteraceae</taxon>
        <taxon>Citrifermentans</taxon>
    </lineage>
</organism>
<dbReference type="EMBL" id="AP023213">
    <property type="protein sequence ID" value="BCO11535.1"/>
    <property type="molecule type" value="Genomic_DNA"/>
</dbReference>
<name>A0A7R7J0C2_9BACT</name>